<sequence>MNRIKPFLLALTIGPCAWQAANGQDYVGYVEQLAAQAGQRAQMHAQNAITLYRQQTGDWSTPDQQVLAHLDALSRQQNPGFYSDLQQREQAFQTQQDAYVKNSNAVLDGMYNSYMDRSAAQYQGHQNYTREGIWERSHYTDGNEVYELPYYQPGQVYEGYDGSTMIQDEYGQYQHYDAYGWQSEMEQYDPD</sequence>
<feature type="signal peptide" evidence="1">
    <location>
        <begin position="1"/>
        <end position="20"/>
    </location>
</feature>
<organism evidence="2 3">
    <name type="scientific">Thiorhodococcus mannitoliphagus</name>
    <dbReference type="NCBI Taxonomy" id="329406"/>
    <lineage>
        <taxon>Bacteria</taxon>
        <taxon>Pseudomonadati</taxon>
        <taxon>Pseudomonadota</taxon>
        <taxon>Gammaproteobacteria</taxon>
        <taxon>Chromatiales</taxon>
        <taxon>Chromatiaceae</taxon>
        <taxon>Thiorhodococcus</taxon>
    </lineage>
</organism>
<comment type="caution">
    <text evidence="2">The sequence shown here is derived from an EMBL/GenBank/DDBJ whole genome shotgun (WGS) entry which is preliminary data.</text>
</comment>
<evidence type="ECO:0000313" key="3">
    <source>
        <dbReference type="Proteomes" id="UP000471640"/>
    </source>
</evidence>
<protein>
    <submittedName>
        <fullName evidence="2">Uncharacterized protein</fullName>
    </submittedName>
</protein>
<reference evidence="2 3" key="2">
    <citation type="submission" date="2020-02" db="EMBL/GenBank/DDBJ databases">
        <title>Genome sequences of Thiorhodococcus mannitoliphagus and Thiorhodococcus minor, purple sulfur photosynthetic bacteria in the gammaproteobacterial family, Chromatiaceae.</title>
        <authorList>
            <person name="Aviles F.A."/>
            <person name="Meyer T.E."/>
            <person name="Kyndt J.A."/>
        </authorList>
    </citation>
    <scope>NUCLEOTIDE SEQUENCE [LARGE SCALE GENOMIC DNA]</scope>
    <source>
        <strain evidence="2 3">DSM 18266</strain>
    </source>
</reference>
<dbReference type="EMBL" id="JAAIJR010000045">
    <property type="protein sequence ID" value="NEX21101.1"/>
    <property type="molecule type" value="Genomic_DNA"/>
</dbReference>
<dbReference type="RefSeq" id="WP_164654206.1">
    <property type="nucleotide sequence ID" value="NZ_JAAIJR010000045.1"/>
</dbReference>
<name>A0A6P1DVS3_9GAMM</name>
<reference evidence="3" key="1">
    <citation type="journal article" date="2020" name="Microbiol. Resour. Announc.">
        <title>Draft Genome Sequences of Thiorhodococcus mannitoliphagus and Thiorhodococcus minor, Purple Sulfur Photosynthetic Bacteria in the Gammaproteobacterial Family Chromatiaceae.</title>
        <authorList>
            <person name="Aviles F.A."/>
            <person name="Meyer T.E."/>
            <person name="Kyndt J.A."/>
        </authorList>
    </citation>
    <scope>NUCLEOTIDE SEQUENCE [LARGE SCALE GENOMIC DNA]</scope>
    <source>
        <strain evidence="3">DSM 18266</strain>
    </source>
</reference>
<dbReference type="AlphaFoldDB" id="A0A6P1DVS3"/>
<keyword evidence="1" id="KW-0732">Signal</keyword>
<feature type="chain" id="PRO_5026712134" evidence="1">
    <location>
        <begin position="21"/>
        <end position="191"/>
    </location>
</feature>
<gene>
    <name evidence="2" type="ORF">G3480_12395</name>
</gene>
<proteinExistence type="predicted"/>
<keyword evidence="3" id="KW-1185">Reference proteome</keyword>
<evidence type="ECO:0000256" key="1">
    <source>
        <dbReference type="SAM" id="SignalP"/>
    </source>
</evidence>
<accession>A0A6P1DVS3</accession>
<evidence type="ECO:0000313" key="2">
    <source>
        <dbReference type="EMBL" id="NEX21101.1"/>
    </source>
</evidence>
<dbReference type="Proteomes" id="UP000471640">
    <property type="component" value="Unassembled WGS sequence"/>
</dbReference>